<proteinExistence type="predicted"/>
<protein>
    <submittedName>
        <fullName evidence="1">Phospholipase D2</fullName>
    </submittedName>
</protein>
<dbReference type="OrthoDB" id="14911at2759"/>
<evidence type="ECO:0000313" key="2">
    <source>
        <dbReference type="Proteomes" id="UP001151699"/>
    </source>
</evidence>
<sequence>MNSQPFPTGQLRRFLFKEHLGLIQPDPEHIPINVIEPTIDLFWNGFWFRASKRNTRIYDEVFKCIHTDAESFVSLKKYLEEKPICKSNPEAAMKQVLQLQGHLVDLSFQFLWEQVLAPPGTSKEALIRTSVWT</sequence>
<dbReference type="Proteomes" id="UP001151699">
    <property type="component" value="Chromosome A"/>
</dbReference>
<dbReference type="AlphaFoldDB" id="A0A9Q0NDQ1"/>
<keyword evidence="2" id="KW-1185">Reference proteome</keyword>
<comment type="caution">
    <text evidence="1">The sequence shown here is derived from an EMBL/GenBank/DDBJ whole genome shotgun (WGS) entry which is preliminary data.</text>
</comment>
<organism evidence="1 2">
    <name type="scientific">Pseudolycoriella hygida</name>
    <dbReference type="NCBI Taxonomy" id="35572"/>
    <lineage>
        <taxon>Eukaryota</taxon>
        <taxon>Metazoa</taxon>
        <taxon>Ecdysozoa</taxon>
        <taxon>Arthropoda</taxon>
        <taxon>Hexapoda</taxon>
        <taxon>Insecta</taxon>
        <taxon>Pterygota</taxon>
        <taxon>Neoptera</taxon>
        <taxon>Endopterygota</taxon>
        <taxon>Diptera</taxon>
        <taxon>Nematocera</taxon>
        <taxon>Sciaroidea</taxon>
        <taxon>Sciaridae</taxon>
        <taxon>Pseudolycoriella</taxon>
    </lineage>
</organism>
<gene>
    <name evidence="1" type="primary">PLD2</name>
    <name evidence="1" type="ORF">Bhyg_03602</name>
</gene>
<reference evidence="1" key="1">
    <citation type="submission" date="2022-07" db="EMBL/GenBank/DDBJ databases">
        <authorList>
            <person name="Trinca V."/>
            <person name="Uliana J.V.C."/>
            <person name="Torres T.T."/>
            <person name="Ward R.J."/>
            <person name="Monesi N."/>
        </authorList>
    </citation>
    <scope>NUCLEOTIDE SEQUENCE</scope>
    <source>
        <strain evidence="1">HSMRA1968</strain>
        <tissue evidence="1">Whole embryos</tissue>
    </source>
</reference>
<name>A0A9Q0NDQ1_9DIPT</name>
<evidence type="ECO:0000313" key="1">
    <source>
        <dbReference type="EMBL" id="KAJ6648374.1"/>
    </source>
</evidence>
<accession>A0A9Q0NDQ1</accession>
<dbReference type="EMBL" id="WJQU01000001">
    <property type="protein sequence ID" value="KAJ6648374.1"/>
    <property type="molecule type" value="Genomic_DNA"/>
</dbReference>